<reference evidence="7 8" key="1">
    <citation type="journal article" date="2023" name="Insect Mol. Biol.">
        <title>Genome sequencing provides insights into the evolution of gene families encoding plant cell wall-degrading enzymes in longhorned beetles.</title>
        <authorList>
            <person name="Shin N.R."/>
            <person name="Okamura Y."/>
            <person name="Kirsch R."/>
            <person name="Pauchet Y."/>
        </authorList>
    </citation>
    <scope>NUCLEOTIDE SEQUENCE [LARGE SCALE GENOMIC DNA]</scope>
    <source>
        <strain evidence="7">EAD_L_NR</strain>
    </source>
</reference>
<evidence type="ECO:0000313" key="8">
    <source>
        <dbReference type="Proteomes" id="UP001159042"/>
    </source>
</evidence>
<sequence>MANFFSRIMALVMLPSDLPWWDNVKRLLKKISKTKNTHELIEGMQKIYEMCNISLDPDEEVVDPQQFIGLLNFLDNDLTSEERSVFLSKTLPNMVDRALSIKDLRPKRGLHFSLQQQPDCNELEYSFVSSLLANAFFSTFPKRTDKTHPTLQNFNFSNFFKSLNANAQKSKLRSLLYYFEWLENNENSKGNLKIFRQVMSSKEWLTIEDWLECNLPLCSLRIRHDGKLERCDEDCVQICFASAKIGGSVLTTGHTQECISLVTAPELLTVLLNVEALEDNEVLTIENVRHISRISDPKLRAHLEKLEDPREMTVCFMDADDYTKLPIGQYEEDNILRELNKCLLGFQQKHLKQGGNQEQHVPATTYTHRRRLSPIGESIGSTQSDPPSTIPIITQQSCSTTKSGSISPISDNNNTSTNRLRVKLEMERNLKKRGQINTEALVHNRRGRFIVLGSSGECLPVSRKPFEEEDEKSSDYSSCESSESEFHSAKTSVEDESEDENFHKRYSIDLETPEMRHTFAQRLKDALKRELSESPASSSEESYAVGISVTGSGIHDPDIKVRRGGSTGFALREDSLDEDFLEHSLTKERLWIDKFKSKQSALSRKESNKSSEYSFSTDYSSELEEVYEQFSRWLEHPILETEKGTKRELDAREMAVVKFAGSILKRTLSESFAGVPVPLTEGCDSTVNTEQFTTKKNKLVLNAKSLSLELARQKHRLAAQLSGDERVDPDLAKESVSPQLTNDAISDALNQNSLTKKRRAWFLSCVNEAIIQTLEDICVNVSLPQSEKLSQISTQKSKNGLKPVSTGNWGCGSSRKGDVQLKVIIQWLAASVAGVPALIYYTYGHQQLVKLDTVCRILVDRKWTVKDLTEATLRYCSQVLQGRELSGTLFEELIGVERTV</sequence>
<evidence type="ECO:0000259" key="5">
    <source>
        <dbReference type="Pfam" id="PF05028"/>
    </source>
</evidence>
<name>A0AAV8VHE8_9CUCU</name>
<dbReference type="GO" id="GO:0006282">
    <property type="term" value="P:regulation of DNA repair"/>
    <property type="evidence" value="ECO:0007669"/>
    <property type="project" value="InterPro"/>
</dbReference>
<comment type="similarity">
    <text evidence="1">Belongs to the poly(ADP-ribose) glycohydrolase family.</text>
</comment>
<dbReference type="InterPro" id="IPR007724">
    <property type="entry name" value="Poly_GlycHdrlase"/>
</dbReference>
<feature type="region of interest" description="Disordered" evidence="4">
    <location>
        <begin position="460"/>
        <end position="500"/>
    </location>
</feature>
<feature type="domain" description="PARG helical" evidence="6">
    <location>
        <begin position="79"/>
        <end position="187"/>
    </location>
</feature>
<dbReference type="EC" id="3.2.1.143" evidence="2"/>
<dbReference type="GO" id="GO:0009225">
    <property type="term" value="P:nucleotide-sugar metabolic process"/>
    <property type="evidence" value="ECO:0007669"/>
    <property type="project" value="TreeGrafter"/>
</dbReference>
<dbReference type="GO" id="GO:1990966">
    <property type="term" value="P:ATP generation from poly-ADP-D-ribose"/>
    <property type="evidence" value="ECO:0007669"/>
    <property type="project" value="TreeGrafter"/>
</dbReference>
<dbReference type="Proteomes" id="UP001159042">
    <property type="component" value="Unassembled WGS sequence"/>
</dbReference>
<evidence type="ECO:0000256" key="1">
    <source>
        <dbReference type="ARBA" id="ARBA00009545"/>
    </source>
</evidence>
<evidence type="ECO:0000259" key="6">
    <source>
        <dbReference type="Pfam" id="PF20811"/>
    </source>
</evidence>
<dbReference type="AlphaFoldDB" id="A0AAV8VHE8"/>
<dbReference type="PANTHER" id="PTHR12837:SF14">
    <property type="entry name" value="POLY(ADP-RIBOSE) GLYCOHYDROLASE"/>
    <property type="match status" value="1"/>
</dbReference>
<evidence type="ECO:0000256" key="3">
    <source>
        <dbReference type="ARBA" id="ARBA00022801"/>
    </source>
</evidence>
<proteinExistence type="inferred from homology"/>
<protein>
    <recommendedName>
        <fullName evidence="2">poly(ADP-ribose) glycohydrolase</fullName>
        <ecNumber evidence="2">3.2.1.143</ecNumber>
    </recommendedName>
</protein>
<dbReference type="InterPro" id="IPR048362">
    <property type="entry name" value="PARG_helical"/>
</dbReference>
<accession>A0AAV8VHE8</accession>
<dbReference type="GO" id="GO:0005975">
    <property type="term" value="P:carbohydrate metabolic process"/>
    <property type="evidence" value="ECO:0007669"/>
    <property type="project" value="InterPro"/>
</dbReference>
<comment type="caution">
    <text evidence="7">The sequence shown here is derived from an EMBL/GenBank/DDBJ whole genome shotgun (WGS) entry which is preliminary data.</text>
</comment>
<dbReference type="PANTHER" id="PTHR12837">
    <property type="entry name" value="POLY ADP-RIBOSE GLYCOHYDROLASE"/>
    <property type="match status" value="1"/>
</dbReference>
<gene>
    <name evidence="7" type="ORF">NQ315_017111</name>
</gene>
<dbReference type="InterPro" id="IPR046372">
    <property type="entry name" value="PARG_cat_C"/>
</dbReference>
<keyword evidence="8" id="KW-1185">Reference proteome</keyword>
<evidence type="ECO:0000313" key="7">
    <source>
        <dbReference type="EMBL" id="KAJ8913560.1"/>
    </source>
</evidence>
<dbReference type="GO" id="GO:0004649">
    <property type="term" value="F:poly(ADP-ribose) glycohydrolase activity"/>
    <property type="evidence" value="ECO:0007669"/>
    <property type="project" value="UniProtKB-EC"/>
</dbReference>
<dbReference type="Pfam" id="PF05028">
    <property type="entry name" value="PARG_cat_C"/>
    <property type="match status" value="2"/>
</dbReference>
<evidence type="ECO:0000256" key="2">
    <source>
        <dbReference type="ARBA" id="ARBA00012255"/>
    </source>
</evidence>
<dbReference type="GO" id="GO:0005737">
    <property type="term" value="C:cytoplasm"/>
    <property type="evidence" value="ECO:0007669"/>
    <property type="project" value="TreeGrafter"/>
</dbReference>
<dbReference type="EMBL" id="JANEYG010000092">
    <property type="protein sequence ID" value="KAJ8913560.1"/>
    <property type="molecule type" value="Genomic_DNA"/>
</dbReference>
<dbReference type="GO" id="GO:0005634">
    <property type="term" value="C:nucleus"/>
    <property type="evidence" value="ECO:0007669"/>
    <property type="project" value="TreeGrafter"/>
</dbReference>
<feature type="domain" description="PARG catalytic Macro" evidence="5">
    <location>
        <begin position="794"/>
        <end position="848"/>
    </location>
</feature>
<feature type="domain" description="PARG catalytic Macro" evidence="5">
    <location>
        <begin position="208"/>
        <end position="353"/>
    </location>
</feature>
<feature type="region of interest" description="Disordered" evidence="4">
    <location>
        <begin position="397"/>
        <end position="416"/>
    </location>
</feature>
<organism evidence="7 8">
    <name type="scientific">Exocentrus adspersus</name>
    <dbReference type="NCBI Taxonomy" id="1586481"/>
    <lineage>
        <taxon>Eukaryota</taxon>
        <taxon>Metazoa</taxon>
        <taxon>Ecdysozoa</taxon>
        <taxon>Arthropoda</taxon>
        <taxon>Hexapoda</taxon>
        <taxon>Insecta</taxon>
        <taxon>Pterygota</taxon>
        <taxon>Neoptera</taxon>
        <taxon>Endopterygota</taxon>
        <taxon>Coleoptera</taxon>
        <taxon>Polyphaga</taxon>
        <taxon>Cucujiformia</taxon>
        <taxon>Chrysomeloidea</taxon>
        <taxon>Cerambycidae</taxon>
        <taxon>Lamiinae</taxon>
        <taxon>Acanthocinini</taxon>
        <taxon>Exocentrus</taxon>
    </lineage>
</organism>
<evidence type="ECO:0000256" key="4">
    <source>
        <dbReference type="SAM" id="MobiDB-lite"/>
    </source>
</evidence>
<dbReference type="Pfam" id="PF20811">
    <property type="entry name" value="PARG_cat_N"/>
    <property type="match status" value="1"/>
</dbReference>
<keyword evidence="3" id="KW-0378">Hydrolase</keyword>